<dbReference type="EMBL" id="BPQB01000103">
    <property type="protein sequence ID" value="GJE99177.1"/>
    <property type="molecule type" value="Genomic_DNA"/>
</dbReference>
<accession>A0A9P3LMB2</accession>
<organism evidence="2 3">
    <name type="scientific">Phanerochaete sordida</name>
    <dbReference type="NCBI Taxonomy" id="48140"/>
    <lineage>
        <taxon>Eukaryota</taxon>
        <taxon>Fungi</taxon>
        <taxon>Dikarya</taxon>
        <taxon>Basidiomycota</taxon>
        <taxon>Agaricomycotina</taxon>
        <taxon>Agaricomycetes</taxon>
        <taxon>Polyporales</taxon>
        <taxon>Phanerochaetaceae</taxon>
        <taxon>Phanerochaete</taxon>
    </lineage>
</organism>
<evidence type="ECO:0000313" key="3">
    <source>
        <dbReference type="Proteomes" id="UP000703269"/>
    </source>
</evidence>
<gene>
    <name evidence="2" type="ORF">PsYK624_154250</name>
</gene>
<reference evidence="2 3" key="1">
    <citation type="submission" date="2021-08" db="EMBL/GenBank/DDBJ databases">
        <title>Draft Genome Sequence of Phanerochaete sordida strain YK-624.</title>
        <authorList>
            <person name="Mori T."/>
            <person name="Dohra H."/>
            <person name="Suzuki T."/>
            <person name="Kawagishi H."/>
            <person name="Hirai H."/>
        </authorList>
    </citation>
    <scope>NUCLEOTIDE SEQUENCE [LARGE SCALE GENOMIC DNA]</scope>
    <source>
        <strain evidence="2 3">YK-624</strain>
    </source>
</reference>
<sequence>MAAPADAHAIAAAWLSTFAQATAADGAHGGAAMFLSDGWLRDVLTFAWNTRSLRRRATIAAYRVRALHANAAERGAACAGARDVHRGRPGAALAVWCALYYGSTFVRSAQADRPSSPRERGSRCSPQRSHLCILASHIYHVAPGQSRHRSPVSRPARPPWPSAHRCDS</sequence>
<comment type="caution">
    <text evidence="2">The sequence shown here is derived from an EMBL/GenBank/DDBJ whole genome shotgun (WGS) entry which is preliminary data.</text>
</comment>
<evidence type="ECO:0000313" key="2">
    <source>
        <dbReference type="EMBL" id="GJE99177.1"/>
    </source>
</evidence>
<keyword evidence="3" id="KW-1185">Reference proteome</keyword>
<protein>
    <submittedName>
        <fullName evidence="2">Uncharacterized protein</fullName>
    </submittedName>
</protein>
<name>A0A9P3LMB2_9APHY</name>
<proteinExistence type="predicted"/>
<dbReference type="AlphaFoldDB" id="A0A9P3LMB2"/>
<dbReference type="Proteomes" id="UP000703269">
    <property type="component" value="Unassembled WGS sequence"/>
</dbReference>
<evidence type="ECO:0000256" key="1">
    <source>
        <dbReference type="SAM" id="MobiDB-lite"/>
    </source>
</evidence>
<feature type="region of interest" description="Disordered" evidence="1">
    <location>
        <begin position="143"/>
        <end position="168"/>
    </location>
</feature>